<dbReference type="InterPro" id="IPR000515">
    <property type="entry name" value="MetI-like"/>
</dbReference>
<dbReference type="Pfam" id="PF00528">
    <property type="entry name" value="BPD_transp_1"/>
    <property type="match status" value="1"/>
</dbReference>
<evidence type="ECO:0000256" key="4">
    <source>
        <dbReference type="ARBA" id="ARBA00022692"/>
    </source>
</evidence>
<comment type="subcellular location">
    <subcellularLocation>
        <location evidence="1">Cell membrane</location>
        <topology evidence="1">Multi-pass membrane protein</topology>
    </subcellularLocation>
</comment>
<evidence type="ECO:0000256" key="1">
    <source>
        <dbReference type="ARBA" id="ARBA00004651"/>
    </source>
</evidence>
<organism evidence="9">
    <name type="scientific">marine sediment metagenome</name>
    <dbReference type="NCBI Taxonomy" id="412755"/>
    <lineage>
        <taxon>unclassified sequences</taxon>
        <taxon>metagenomes</taxon>
        <taxon>ecological metagenomes</taxon>
    </lineage>
</organism>
<dbReference type="AlphaFoldDB" id="X0ZZU8"/>
<dbReference type="PANTHER" id="PTHR43744">
    <property type="entry name" value="ABC TRANSPORTER PERMEASE PROTEIN MG189-RELATED-RELATED"/>
    <property type="match status" value="1"/>
</dbReference>
<evidence type="ECO:0000256" key="6">
    <source>
        <dbReference type="ARBA" id="ARBA00023136"/>
    </source>
</evidence>
<dbReference type="GO" id="GO:0005886">
    <property type="term" value="C:plasma membrane"/>
    <property type="evidence" value="ECO:0007669"/>
    <property type="project" value="UniProtKB-SubCell"/>
</dbReference>
<proteinExistence type="predicted"/>
<evidence type="ECO:0000256" key="3">
    <source>
        <dbReference type="ARBA" id="ARBA00022475"/>
    </source>
</evidence>
<dbReference type="InterPro" id="IPR035906">
    <property type="entry name" value="MetI-like_sf"/>
</dbReference>
<keyword evidence="5 7" id="KW-1133">Transmembrane helix</keyword>
<keyword evidence="2" id="KW-0813">Transport</keyword>
<keyword evidence="4 7" id="KW-0812">Transmembrane</keyword>
<sequence length="90" mass="9879">MLPLSKPALAAVAIFSFVGNWNNFMGPLLYLSSAEKYTLALGLQLFQGQYMIEMGLLMAASVLVLLPIIIVFFFAQKYFIQGITLTGLKG</sequence>
<protein>
    <recommendedName>
        <fullName evidence="8">ABC transmembrane type-1 domain-containing protein</fullName>
    </recommendedName>
</protein>
<feature type="domain" description="ABC transmembrane type-1" evidence="8">
    <location>
        <begin position="1"/>
        <end position="75"/>
    </location>
</feature>
<feature type="transmembrane region" description="Helical" evidence="7">
    <location>
        <begin position="50"/>
        <end position="75"/>
    </location>
</feature>
<reference evidence="9" key="1">
    <citation type="journal article" date="2014" name="Front. Microbiol.">
        <title>High frequency of phylogenetically diverse reductive dehalogenase-homologous genes in deep subseafloor sedimentary metagenomes.</title>
        <authorList>
            <person name="Kawai M."/>
            <person name="Futagami T."/>
            <person name="Toyoda A."/>
            <person name="Takaki Y."/>
            <person name="Nishi S."/>
            <person name="Hori S."/>
            <person name="Arai W."/>
            <person name="Tsubouchi T."/>
            <person name="Morono Y."/>
            <person name="Uchiyama I."/>
            <person name="Ito T."/>
            <person name="Fujiyama A."/>
            <person name="Inagaki F."/>
            <person name="Takami H."/>
        </authorList>
    </citation>
    <scope>NUCLEOTIDE SEQUENCE</scope>
    <source>
        <strain evidence="9">Expedition CK06-06</strain>
    </source>
</reference>
<evidence type="ECO:0000313" key="9">
    <source>
        <dbReference type="EMBL" id="GAG63427.1"/>
    </source>
</evidence>
<evidence type="ECO:0000256" key="2">
    <source>
        <dbReference type="ARBA" id="ARBA00022448"/>
    </source>
</evidence>
<dbReference type="PROSITE" id="PS50928">
    <property type="entry name" value="ABC_TM1"/>
    <property type="match status" value="1"/>
</dbReference>
<dbReference type="EMBL" id="BART01009133">
    <property type="protein sequence ID" value="GAG63427.1"/>
    <property type="molecule type" value="Genomic_DNA"/>
</dbReference>
<dbReference type="SUPFAM" id="SSF161098">
    <property type="entry name" value="MetI-like"/>
    <property type="match status" value="1"/>
</dbReference>
<gene>
    <name evidence="9" type="ORF">S01H4_20327</name>
</gene>
<name>X0ZZU8_9ZZZZ</name>
<dbReference type="Gene3D" id="1.10.3720.10">
    <property type="entry name" value="MetI-like"/>
    <property type="match status" value="1"/>
</dbReference>
<accession>X0ZZU8</accession>
<keyword evidence="6 7" id="KW-0472">Membrane</keyword>
<comment type="caution">
    <text evidence="9">The sequence shown here is derived from an EMBL/GenBank/DDBJ whole genome shotgun (WGS) entry which is preliminary data.</text>
</comment>
<evidence type="ECO:0000256" key="5">
    <source>
        <dbReference type="ARBA" id="ARBA00022989"/>
    </source>
</evidence>
<evidence type="ECO:0000259" key="8">
    <source>
        <dbReference type="PROSITE" id="PS50928"/>
    </source>
</evidence>
<evidence type="ECO:0000256" key="7">
    <source>
        <dbReference type="SAM" id="Phobius"/>
    </source>
</evidence>
<keyword evidence="3" id="KW-1003">Cell membrane</keyword>
<dbReference type="PANTHER" id="PTHR43744:SF8">
    <property type="entry name" value="SN-GLYCEROL-3-PHOSPHATE TRANSPORT SYSTEM PERMEASE PROTEIN UGPE"/>
    <property type="match status" value="1"/>
</dbReference>
<dbReference type="GO" id="GO:0055085">
    <property type="term" value="P:transmembrane transport"/>
    <property type="evidence" value="ECO:0007669"/>
    <property type="project" value="InterPro"/>
</dbReference>